<accession>Q0C6F7</accession>
<dbReference type="EMBL" id="CP000142">
    <property type="protein sequence ID" value="ABI81981.1"/>
    <property type="molecule type" value="Genomic_DNA"/>
</dbReference>
<reference evidence="1 2" key="2">
    <citation type="journal article" date="2012" name="BMC Genomics">
        <title>The genome of Pelobacter carbinolicus reveals surprising metabolic capabilities and physiological features.</title>
        <authorList>
            <person name="Aklujkar M."/>
            <person name="Haveman S.A."/>
            <person name="Didonato R.Jr."/>
            <person name="Chertkov O."/>
            <person name="Han C.S."/>
            <person name="Land M.L."/>
            <person name="Brown P."/>
            <person name="Lovley D.R."/>
        </authorList>
    </citation>
    <scope>NUCLEOTIDE SEQUENCE [LARGE SCALE GENOMIC DNA]</scope>
    <source>
        <strain evidence="2">DSM 2380 / NBRC 103641 / GraBd1</strain>
    </source>
</reference>
<dbReference type="KEGG" id="pca:Pcar_3366"/>
<dbReference type="STRING" id="338963.Pcar_3366"/>
<keyword evidence="2" id="KW-1185">Reference proteome</keyword>
<gene>
    <name evidence="1" type="ordered locus">Pcar_3366</name>
</gene>
<proteinExistence type="predicted"/>
<dbReference type="AlphaFoldDB" id="Q0C6F7"/>
<dbReference type="Proteomes" id="UP000002534">
    <property type="component" value="Chromosome"/>
</dbReference>
<reference evidence="2" key="1">
    <citation type="submission" date="2005-10" db="EMBL/GenBank/DDBJ databases">
        <title>Complete sequence of Pelobacter carbinolicus DSM 2380.</title>
        <authorList>
            <person name="Copeland A."/>
            <person name="Lucas S."/>
            <person name="Lapidus A."/>
            <person name="Barry K."/>
            <person name="Detter J.C."/>
            <person name="Glavina T."/>
            <person name="Hammon N."/>
            <person name="Israni S."/>
            <person name="Pitluck S."/>
            <person name="Chertkov O."/>
            <person name="Schmutz J."/>
            <person name="Larimer F."/>
            <person name="Land M."/>
            <person name="Kyrpides N."/>
            <person name="Ivanova N."/>
            <person name="Richardson P."/>
        </authorList>
    </citation>
    <scope>NUCLEOTIDE SEQUENCE [LARGE SCALE GENOMIC DNA]</scope>
    <source>
        <strain evidence="2">DSM 2380 / NBRC 103641 / GraBd1</strain>
    </source>
</reference>
<name>Q0C6F7_SYNC1</name>
<organism evidence="1 2">
    <name type="scientific">Syntrophotalea carbinolica (strain DSM 2380 / NBRC 103641 / GraBd1)</name>
    <name type="common">Pelobacter carbinolicus</name>
    <dbReference type="NCBI Taxonomy" id="338963"/>
    <lineage>
        <taxon>Bacteria</taxon>
        <taxon>Pseudomonadati</taxon>
        <taxon>Thermodesulfobacteriota</taxon>
        <taxon>Desulfuromonadia</taxon>
        <taxon>Desulfuromonadales</taxon>
        <taxon>Syntrophotaleaceae</taxon>
        <taxon>Syntrophotalea</taxon>
    </lineage>
</organism>
<dbReference type="HOGENOM" id="CLU_3082938_0_0_7"/>
<sequence length="52" mass="5952">MRMKEHAELLKVYAWNDGLMGGRAFLRVDSRPGQRARRLWFDSGVGLFPSDG</sequence>
<evidence type="ECO:0000313" key="2">
    <source>
        <dbReference type="Proteomes" id="UP000002534"/>
    </source>
</evidence>
<evidence type="ECO:0000313" key="1">
    <source>
        <dbReference type="EMBL" id="ABI81981.1"/>
    </source>
</evidence>
<protein>
    <submittedName>
        <fullName evidence="1">Uncharacterized protein</fullName>
    </submittedName>
</protein>